<proteinExistence type="predicted"/>
<dbReference type="AlphaFoldDB" id="A0A0F9H812"/>
<dbReference type="Pfam" id="PF23899">
    <property type="entry name" value="SU10_portal"/>
    <property type="match status" value="1"/>
</dbReference>
<accession>A0A0F9H812</accession>
<evidence type="ECO:0008006" key="3">
    <source>
        <dbReference type="Google" id="ProtNLM"/>
    </source>
</evidence>
<protein>
    <recommendedName>
        <fullName evidence="3">Portal protein</fullName>
    </recommendedName>
</protein>
<comment type="caution">
    <text evidence="2">The sequence shown here is derived from an EMBL/GenBank/DDBJ whole genome shotgun (WGS) entry which is preliminary data.</text>
</comment>
<gene>
    <name evidence="2" type="ORF">LCGC14_2031670</name>
</gene>
<evidence type="ECO:0000256" key="1">
    <source>
        <dbReference type="SAM" id="MobiDB-lite"/>
    </source>
</evidence>
<feature type="compositionally biased region" description="Basic and acidic residues" evidence="1">
    <location>
        <begin position="239"/>
        <end position="254"/>
    </location>
</feature>
<evidence type="ECO:0000313" key="2">
    <source>
        <dbReference type="EMBL" id="KKL77760.1"/>
    </source>
</evidence>
<sequence>PWPNSSDAAIPDMMTHSLRMQDTLHNAVMSRRPVVGSKATLEHDREKEEVIDKLIDHQVFVEQDGERIVGDLAEAFVNDGHFTAYIPWIRETRETMEVRRFDPIPEELEPREHFFTLMSNSFPELLGLEELGDGWEWRATPRDGEPFRISFFTTPDEQVEMVVRREVQVYDGPRIIVKDYEEVLHPQRVMNLQAPSPSNPHGAPHVILVDNPTVDEIKRLAKSGFYDLMTGKDIDALENLARDDSEGEDRKKATDTMQGADASPSLESSEAKSHRRLTRLLCFDVFDIDNDGIDEDVIWWVILEADVLVRAKMLTEVFPSNPPKRPFAEEQFVPVPGYRTGIGLLEMLEGLHDDTKILVDQTIDYATIRNSPFGFYRASGGIRPETIAMHPGELYPLSNPKQDIEFPNLGSSSTGEAINLMGLFTQAGEKLSMIGDLQLGRVPAGKSSALRTVGGQALIAGQGEARPERILRRFFLGLVEIWKRIHGLNQHFLPEEKKFRIIGIKSADPYIKTGREGIEGAFQFDFQANVLNTTKNLLQQNLMTLTQVYVSELMVQLGILQPDGFFRLMKDLGEAFGQDPDQYLTAPTPDANKPKIMAEDALSAIVNGEIPNGVPAEGAQQHLEKLAAFTESDEFGILQPESVDILRAYMQEVQERMAFEARQQELLEATRNFGQQGQQPGGRPPGGNGAGNPNEQAQISGGAELLDESLPGSGTPQ</sequence>
<organism evidence="2">
    <name type="scientific">marine sediment metagenome</name>
    <dbReference type="NCBI Taxonomy" id="412755"/>
    <lineage>
        <taxon>unclassified sequences</taxon>
        <taxon>metagenomes</taxon>
        <taxon>ecological metagenomes</taxon>
    </lineage>
</organism>
<dbReference type="InterPro" id="IPR056909">
    <property type="entry name" value="SU10_portal"/>
</dbReference>
<feature type="non-terminal residue" evidence="2">
    <location>
        <position position="1"/>
    </location>
</feature>
<name>A0A0F9H812_9ZZZZ</name>
<dbReference type="EMBL" id="LAZR01023657">
    <property type="protein sequence ID" value="KKL77760.1"/>
    <property type="molecule type" value="Genomic_DNA"/>
</dbReference>
<feature type="region of interest" description="Disordered" evidence="1">
    <location>
        <begin position="239"/>
        <end position="270"/>
    </location>
</feature>
<reference evidence="2" key="1">
    <citation type="journal article" date="2015" name="Nature">
        <title>Complex archaea that bridge the gap between prokaryotes and eukaryotes.</title>
        <authorList>
            <person name="Spang A."/>
            <person name="Saw J.H."/>
            <person name="Jorgensen S.L."/>
            <person name="Zaremba-Niedzwiedzka K."/>
            <person name="Martijn J."/>
            <person name="Lind A.E."/>
            <person name="van Eijk R."/>
            <person name="Schleper C."/>
            <person name="Guy L."/>
            <person name="Ettema T.J."/>
        </authorList>
    </citation>
    <scope>NUCLEOTIDE SEQUENCE</scope>
</reference>
<feature type="region of interest" description="Disordered" evidence="1">
    <location>
        <begin position="674"/>
        <end position="717"/>
    </location>
</feature>